<dbReference type="AlphaFoldDB" id="A0A3L8PL28"/>
<organism evidence="1 2">
    <name type="scientific">Aeromicrobium phragmitis</name>
    <dbReference type="NCBI Taxonomy" id="2478914"/>
    <lineage>
        <taxon>Bacteria</taxon>
        <taxon>Bacillati</taxon>
        <taxon>Actinomycetota</taxon>
        <taxon>Actinomycetes</taxon>
        <taxon>Propionibacteriales</taxon>
        <taxon>Nocardioidaceae</taxon>
        <taxon>Aeromicrobium</taxon>
    </lineage>
</organism>
<dbReference type="Proteomes" id="UP000282515">
    <property type="component" value="Unassembled WGS sequence"/>
</dbReference>
<comment type="caution">
    <text evidence="1">The sequence shown here is derived from an EMBL/GenBank/DDBJ whole genome shotgun (WGS) entry which is preliminary data.</text>
</comment>
<protein>
    <submittedName>
        <fullName evidence="1">Uncharacterized protein</fullName>
    </submittedName>
</protein>
<proteinExistence type="predicted"/>
<reference evidence="1 2" key="1">
    <citation type="submission" date="2018-10" db="EMBL/GenBank/DDBJ databases">
        <title>Aeromicrobium sp. 9W16Y-2 whole genome shotgun sequence.</title>
        <authorList>
            <person name="Li F."/>
        </authorList>
    </citation>
    <scope>NUCLEOTIDE SEQUENCE [LARGE SCALE GENOMIC DNA]</scope>
    <source>
        <strain evidence="1 2">9W16Y-2</strain>
    </source>
</reference>
<dbReference type="OrthoDB" id="4269013at2"/>
<name>A0A3L8PL28_9ACTN</name>
<accession>A0A3L8PL28</accession>
<dbReference type="RefSeq" id="WP_121794253.1">
    <property type="nucleotide sequence ID" value="NZ_RDBF01000005.1"/>
</dbReference>
<evidence type="ECO:0000313" key="1">
    <source>
        <dbReference type="EMBL" id="RLV56057.1"/>
    </source>
</evidence>
<gene>
    <name evidence="1" type="ORF">D9V41_09215</name>
</gene>
<keyword evidence="2" id="KW-1185">Reference proteome</keyword>
<evidence type="ECO:0000313" key="2">
    <source>
        <dbReference type="Proteomes" id="UP000282515"/>
    </source>
</evidence>
<dbReference type="EMBL" id="RDBF01000005">
    <property type="protein sequence ID" value="RLV56057.1"/>
    <property type="molecule type" value="Genomic_DNA"/>
</dbReference>
<sequence length="142" mass="14835">MVQPEYTTVEGIRAALPASIRDDINVDDQMPKRASRIIDEALIGVVYLVDNATQLPVDEGTRQTLDDAAAAQGAWMIMTGDEDGTGTAPGTPQSATVAGATWSGMSQAQNATTTRSGAKLAPEAARILLVEGLVPTVVRVRG</sequence>